<evidence type="ECO:0000313" key="7">
    <source>
        <dbReference type="EMBL" id="TBU23709.1"/>
    </source>
</evidence>
<dbReference type="Pfam" id="PF01494">
    <property type="entry name" value="FAD_binding_3"/>
    <property type="match status" value="1"/>
</dbReference>
<evidence type="ECO:0000259" key="5">
    <source>
        <dbReference type="Pfam" id="PF01494"/>
    </source>
</evidence>
<dbReference type="Proteomes" id="UP000292957">
    <property type="component" value="Unassembled WGS sequence"/>
</dbReference>
<dbReference type="GO" id="GO:0071949">
    <property type="term" value="F:FAD binding"/>
    <property type="evidence" value="ECO:0007669"/>
    <property type="project" value="InterPro"/>
</dbReference>
<feature type="domain" description="FAD-binding" evidence="5">
    <location>
        <begin position="12"/>
        <end position="383"/>
    </location>
</feature>
<keyword evidence="3" id="KW-0274">FAD</keyword>
<evidence type="ECO:0000259" key="6">
    <source>
        <dbReference type="Pfam" id="PF07976"/>
    </source>
</evidence>
<dbReference type="GO" id="GO:0016709">
    <property type="term" value="F:oxidoreductase activity, acting on paired donors, with incorporation or reduction of molecular oxygen, NAD(P)H as one donor, and incorporation of one atom of oxygen"/>
    <property type="evidence" value="ECO:0007669"/>
    <property type="project" value="UniProtKB-ARBA"/>
</dbReference>
<evidence type="ECO:0000256" key="3">
    <source>
        <dbReference type="ARBA" id="ARBA00022827"/>
    </source>
</evidence>
<dbReference type="InterPro" id="IPR050641">
    <property type="entry name" value="RIFMO-like"/>
</dbReference>
<accession>A0A4V2K2R5</accession>
<dbReference type="InterPro" id="IPR002938">
    <property type="entry name" value="FAD-bd"/>
</dbReference>
<dbReference type="InterPro" id="IPR038220">
    <property type="entry name" value="PHOX_C_sf"/>
</dbReference>
<dbReference type="SUPFAM" id="SSF54373">
    <property type="entry name" value="FAD-linked reductases, C-terminal domain"/>
    <property type="match status" value="1"/>
</dbReference>
<keyword evidence="2" id="KW-0285">Flavoprotein</keyword>
<dbReference type="Gene3D" id="3.50.50.60">
    <property type="entry name" value="FAD/NAD(P)-binding domain"/>
    <property type="match status" value="1"/>
</dbReference>
<dbReference type="InterPro" id="IPR012941">
    <property type="entry name" value="Phe_hydrox_C_dim_dom"/>
</dbReference>
<dbReference type="EMBL" id="ML143497">
    <property type="protein sequence ID" value="TBU23709.1"/>
    <property type="molecule type" value="Genomic_DNA"/>
</dbReference>
<organism evidence="7">
    <name type="scientific">Dichomitus squalens</name>
    <dbReference type="NCBI Taxonomy" id="114155"/>
    <lineage>
        <taxon>Eukaryota</taxon>
        <taxon>Fungi</taxon>
        <taxon>Dikarya</taxon>
        <taxon>Basidiomycota</taxon>
        <taxon>Agaricomycotina</taxon>
        <taxon>Agaricomycetes</taxon>
        <taxon>Polyporales</taxon>
        <taxon>Polyporaceae</taxon>
        <taxon>Dichomitus</taxon>
    </lineage>
</organism>
<dbReference type="InterPro" id="IPR036188">
    <property type="entry name" value="FAD/NAD-bd_sf"/>
</dbReference>
<dbReference type="SUPFAM" id="SSF51905">
    <property type="entry name" value="FAD/NAD(P)-binding domain"/>
    <property type="match status" value="1"/>
</dbReference>
<evidence type="ECO:0000256" key="1">
    <source>
        <dbReference type="ARBA" id="ARBA00007801"/>
    </source>
</evidence>
<dbReference type="AlphaFoldDB" id="A0A4V2K2R5"/>
<dbReference type="SUPFAM" id="SSF52833">
    <property type="entry name" value="Thioredoxin-like"/>
    <property type="match status" value="1"/>
</dbReference>
<dbReference type="PANTHER" id="PTHR43004:SF15">
    <property type="entry name" value="MONOOXYGENASE, PUTATIVE (AFU_ORTHOLOGUE AFUA_6G03030)-RELATED"/>
    <property type="match status" value="1"/>
</dbReference>
<dbReference type="OrthoDB" id="1716816at2759"/>
<dbReference type="Gene3D" id="3.40.30.20">
    <property type="match status" value="1"/>
</dbReference>
<dbReference type="Pfam" id="PF07976">
    <property type="entry name" value="Phe_hydrox_dim"/>
    <property type="match status" value="1"/>
</dbReference>
<evidence type="ECO:0000256" key="4">
    <source>
        <dbReference type="ARBA" id="ARBA00023002"/>
    </source>
</evidence>
<sequence length="609" mass="67716">MSQQTTTKEAHVDVLIIGAGPAGMVCANALVQAGVNVRIVDQRPEGLIAGQADGCQPRTLEVMQSYGLAEKMFKRGEHLHKSVFYNPSPNGGIERTTRSGSINAPSARWEYGASVTLHQGGVEQIFEEAMIEKGARVERSTIPTAIELSENANDLQDPNAYTAKVTLDRLDRKEDNTEIVHAKFVLGSDGAHSWVRRMLGINMEGDSTDSIWGVVDMVPDTNFPDIRAQSFVHSHDGTLFIIPRERDQVRLYVQQGADSDVIDPITGRVDKNRTSPKKILAQARKILSPYRIEVKDDKVPWWTVYVVGQRVAKKFAIRDRAFIAGDACHTHSPKAGQGMNASMADSHNLAWKLTYVLRGWSPIFLLKTYESERRAYAQALINFDKGWSKLFTAKPRTEENQDGITHEQFLNAFKTFSGFTSGIAIHYGPSVIVDVTYQTLASNLVIGERMLPHIFIRAANAQPVEIQDLLPADTRFKILVFAGNLSIDKDKVKLQTLAAALDKPENFLKRYGRGDVEKWEVFDVLCFSSAKQDQVDYLDFPEFFRPHYSRVFLDDEDMHGRSGGGGYAKYGVDESAGAIVVVRPDGYVGTIASLDGVDFINTYFAAFLV</sequence>
<comment type="similarity">
    <text evidence="1">Belongs to the PheA/TfdB FAD monooxygenase family.</text>
</comment>
<reference evidence="7" key="1">
    <citation type="submission" date="2019-01" db="EMBL/GenBank/DDBJ databases">
        <title>Draft genome sequences of three monokaryotic isolates of the white-rot basidiomycete fungus Dichomitus squalens.</title>
        <authorList>
            <consortium name="DOE Joint Genome Institute"/>
            <person name="Lopez S.C."/>
            <person name="Andreopoulos B."/>
            <person name="Pangilinan J."/>
            <person name="Lipzen A."/>
            <person name="Riley R."/>
            <person name="Ahrendt S."/>
            <person name="Ng V."/>
            <person name="Barry K."/>
            <person name="Daum C."/>
            <person name="Grigoriev I.V."/>
            <person name="Hilden K.S."/>
            <person name="Makela M.R."/>
            <person name="de Vries R.P."/>
        </authorList>
    </citation>
    <scope>NUCLEOTIDE SEQUENCE [LARGE SCALE GENOMIC DNA]</scope>
    <source>
        <strain evidence="7">OM18370.1</strain>
    </source>
</reference>
<gene>
    <name evidence="7" type="ORF">BD311DRAFT_703416</name>
</gene>
<dbReference type="PANTHER" id="PTHR43004">
    <property type="entry name" value="TRK SYSTEM POTASSIUM UPTAKE PROTEIN"/>
    <property type="match status" value="1"/>
</dbReference>
<evidence type="ECO:0000256" key="2">
    <source>
        <dbReference type="ARBA" id="ARBA00022630"/>
    </source>
</evidence>
<keyword evidence="4" id="KW-0560">Oxidoreductase</keyword>
<dbReference type="CDD" id="cd02979">
    <property type="entry name" value="PHOX_C"/>
    <property type="match status" value="1"/>
</dbReference>
<feature type="domain" description="Phenol hydroxylase-like C-terminal dimerisation" evidence="6">
    <location>
        <begin position="425"/>
        <end position="608"/>
    </location>
</feature>
<dbReference type="InterPro" id="IPR036249">
    <property type="entry name" value="Thioredoxin-like_sf"/>
</dbReference>
<protein>
    <submittedName>
        <fullName evidence="7">FAD binding domain-containing protein</fullName>
    </submittedName>
</protein>
<dbReference type="Gene3D" id="3.30.9.10">
    <property type="entry name" value="D-Amino Acid Oxidase, subunit A, domain 2"/>
    <property type="match status" value="1"/>
</dbReference>
<name>A0A4V2K2R5_9APHY</name>
<proteinExistence type="inferred from homology"/>
<dbReference type="PRINTS" id="PR00420">
    <property type="entry name" value="RNGMNOXGNASE"/>
</dbReference>